<evidence type="ECO:0000256" key="1">
    <source>
        <dbReference type="SAM" id="Phobius"/>
    </source>
</evidence>
<evidence type="ECO:0000313" key="2">
    <source>
        <dbReference type="EMBL" id="WAR25853.1"/>
    </source>
</evidence>
<organism evidence="2 3">
    <name type="scientific">Mya arenaria</name>
    <name type="common">Soft-shell clam</name>
    <dbReference type="NCBI Taxonomy" id="6604"/>
    <lineage>
        <taxon>Eukaryota</taxon>
        <taxon>Metazoa</taxon>
        <taxon>Spiralia</taxon>
        <taxon>Lophotrochozoa</taxon>
        <taxon>Mollusca</taxon>
        <taxon>Bivalvia</taxon>
        <taxon>Autobranchia</taxon>
        <taxon>Heteroconchia</taxon>
        <taxon>Euheterodonta</taxon>
        <taxon>Imparidentia</taxon>
        <taxon>Neoheterodontei</taxon>
        <taxon>Myida</taxon>
        <taxon>Myoidea</taxon>
        <taxon>Myidae</taxon>
        <taxon>Mya</taxon>
    </lineage>
</organism>
<dbReference type="PROSITE" id="PS50092">
    <property type="entry name" value="TSP1"/>
    <property type="match status" value="1"/>
</dbReference>
<keyword evidence="1" id="KW-1133">Transmembrane helix</keyword>
<dbReference type="Proteomes" id="UP001164746">
    <property type="component" value="Chromosome 14"/>
</dbReference>
<evidence type="ECO:0000313" key="3">
    <source>
        <dbReference type="Proteomes" id="UP001164746"/>
    </source>
</evidence>
<dbReference type="Gene3D" id="2.20.100.10">
    <property type="entry name" value="Thrombospondin type-1 (TSP1) repeat"/>
    <property type="match status" value="1"/>
</dbReference>
<keyword evidence="1" id="KW-0812">Transmembrane</keyword>
<reference evidence="2" key="1">
    <citation type="submission" date="2022-11" db="EMBL/GenBank/DDBJ databases">
        <title>Centuries of genome instability and evolution in soft-shell clam transmissible cancer (bioRxiv).</title>
        <authorList>
            <person name="Hart S.F.M."/>
            <person name="Yonemitsu M.A."/>
            <person name="Giersch R.M."/>
            <person name="Beal B.F."/>
            <person name="Arriagada G."/>
            <person name="Davis B.W."/>
            <person name="Ostrander E.A."/>
            <person name="Goff S.P."/>
            <person name="Metzger M.J."/>
        </authorList>
    </citation>
    <scope>NUCLEOTIDE SEQUENCE</scope>
    <source>
        <strain evidence="2">MELC-2E11</strain>
        <tissue evidence="2">Siphon/mantle</tissue>
    </source>
</reference>
<name>A0ABY7FY79_MYAAR</name>
<proteinExistence type="predicted"/>
<gene>
    <name evidence="2" type="ORF">MAR_011557</name>
</gene>
<feature type="transmembrane region" description="Helical" evidence="1">
    <location>
        <begin position="209"/>
        <end position="232"/>
    </location>
</feature>
<dbReference type="InterPro" id="IPR000884">
    <property type="entry name" value="TSP1_rpt"/>
</dbReference>
<dbReference type="InterPro" id="IPR036383">
    <property type="entry name" value="TSP1_rpt_sf"/>
</dbReference>
<keyword evidence="3" id="KW-1185">Reference proteome</keyword>
<dbReference type="EMBL" id="CP111025">
    <property type="protein sequence ID" value="WAR25853.1"/>
    <property type="molecule type" value="Genomic_DNA"/>
</dbReference>
<dbReference type="SUPFAM" id="SSF82895">
    <property type="entry name" value="TSP-1 type 1 repeat"/>
    <property type="match status" value="1"/>
</dbReference>
<keyword evidence="1" id="KW-0472">Membrane</keyword>
<accession>A0ABY7FY79</accession>
<sequence length="237" mass="26579">MSSDTSHFFLLVVCADSYHQQCMDFRNQFQHFWTRNQTETSRSHKRTFGSLGSSAMWTTWSKWSVSSGKCHEVGVRTKERKCQRLNKVPSTACIGNSAESESCNSDCEKLRNWSLDPDGSCPLSGEQYLDIVVKVGLLSQTLRWYNPEAEDGHLMAVTQSGKNGDNVPYHVILGIGYVTDNATVPGLQQRGRTAEVLGALRTRNSVLCIIARVSLFCIIIIFNFHLVISNYFGGMPR</sequence>
<protein>
    <submittedName>
        <fullName evidence="2">Uncharacterized protein</fullName>
    </submittedName>
</protein>